<accession>A0A3P5ZU21</accession>
<reference evidence="2" key="1">
    <citation type="submission" date="2018-11" db="EMBL/GenBank/DDBJ databases">
        <authorList>
            <consortium name="Genoscope - CEA"/>
            <person name="William W."/>
        </authorList>
    </citation>
    <scope>NUCLEOTIDE SEQUENCE</scope>
</reference>
<dbReference type="Gramene" id="A03p66000.2_BraZ1">
    <property type="protein sequence ID" value="A03p66000.2_BraZ1.CDS"/>
    <property type="gene ID" value="A03g66000.2_BraZ1"/>
</dbReference>
<gene>
    <name evidence="2" type="ORF">BRAA03T15484Z</name>
    <name evidence="1" type="ORF">BRAPAZ1V2_A03P66000.2</name>
</gene>
<sequence length="43" mass="4806">MYKPQAAAMKHKPILPLSFFSSEIKVGFIKEAPKLPVTVSVYI</sequence>
<evidence type="ECO:0000313" key="1">
    <source>
        <dbReference type="EMBL" id="CAG7885257.1"/>
    </source>
</evidence>
<proteinExistence type="predicted"/>
<dbReference type="EMBL" id="LR031572">
    <property type="protein sequence ID" value="VDC84266.1"/>
    <property type="molecule type" value="Genomic_DNA"/>
</dbReference>
<name>A0A3P5ZU21_BRACM</name>
<dbReference type="Proteomes" id="UP000694005">
    <property type="component" value="Chromosome A03"/>
</dbReference>
<dbReference type="AlphaFoldDB" id="A0A3P5ZU21"/>
<dbReference type="EMBL" id="LS974619">
    <property type="protein sequence ID" value="CAG7885257.1"/>
    <property type="molecule type" value="Genomic_DNA"/>
</dbReference>
<evidence type="ECO:0000313" key="2">
    <source>
        <dbReference type="EMBL" id="VDC84266.1"/>
    </source>
</evidence>
<organism evidence="2">
    <name type="scientific">Brassica campestris</name>
    <name type="common">Field mustard</name>
    <dbReference type="NCBI Taxonomy" id="3711"/>
    <lineage>
        <taxon>Eukaryota</taxon>
        <taxon>Viridiplantae</taxon>
        <taxon>Streptophyta</taxon>
        <taxon>Embryophyta</taxon>
        <taxon>Tracheophyta</taxon>
        <taxon>Spermatophyta</taxon>
        <taxon>Magnoliopsida</taxon>
        <taxon>eudicotyledons</taxon>
        <taxon>Gunneridae</taxon>
        <taxon>Pentapetalae</taxon>
        <taxon>rosids</taxon>
        <taxon>malvids</taxon>
        <taxon>Brassicales</taxon>
        <taxon>Brassicaceae</taxon>
        <taxon>Brassiceae</taxon>
        <taxon>Brassica</taxon>
    </lineage>
</organism>
<protein>
    <submittedName>
        <fullName evidence="1">Uncharacterized protein</fullName>
    </submittedName>
</protein>